<dbReference type="AlphaFoldDB" id="A0A0B8T483"/>
<sequence length="37" mass="4442">MLNYKLRPITVKATYALARYLSFFVNLVQYEMKKGDR</sequence>
<protein>
    <submittedName>
        <fullName evidence="1">Uncharacterized protein</fullName>
    </submittedName>
</protein>
<name>A0A0B8T483_9SPHI</name>
<dbReference type="EMBL" id="JJMU01000029">
    <property type="protein sequence ID" value="KGE14228.1"/>
    <property type="molecule type" value="Genomic_DNA"/>
</dbReference>
<keyword evidence="2" id="KW-1185">Reference proteome</keyword>
<gene>
    <name evidence="1" type="ORF">DI53_2058</name>
</gene>
<dbReference type="PATRIC" id="fig|1229276.3.peg.2121"/>
<evidence type="ECO:0000313" key="1">
    <source>
        <dbReference type="EMBL" id="KGE14228.1"/>
    </source>
</evidence>
<reference evidence="2" key="1">
    <citation type="submission" date="2014-04" db="EMBL/GenBank/DDBJ databases">
        <title>Whole-Genome optical mapping and complete genome sequence of Sphingobacterium deserti sp. nov., a new spaces isolated from desert in the west of China.</title>
        <authorList>
            <person name="Teng C."/>
            <person name="Zhou Z."/>
            <person name="Li X."/>
            <person name="Chen M."/>
            <person name="Lin M."/>
            <person name="Wang L."/>
            <person name="Su S."/>
            <person name="Zhang C."/>
            <person name="Zhang W."/>
        </authorList>
    </citation>
    <scope>NUCLEOTIDE SEQUENCE [LARGE SCALE GENOMIC DNA]</scope>
    <source>
        <strain evidence="2">ACCC05744</strain>
    </source>
</reference>
<organism evidence="1 2">
    <name type="scientific">Sphingobacterium deserti</name>
    <dbReference type="NCBI Taxonomy" id="1229276"/>
    <lineage>
        <taxon>Bacteria</taxon>
        <taxon>Pseudomonadati</taxon>
        <taxon>Bacteroidota</taxon>
        <taxon>Sphingobacteriia</taxon>
        <taxon>Sphingobacteriales</taxon>
        <taxon>Sphingobacteriaceae</taxon>
        <taxon>Sphingobacterium</taxon>
    </lineage>
</organism>
<comment type="caution">
    <text evidence="1">The sequence shown here is derived from an EMBL/GenBank/DDBJ whole genome shotgun (WGS) entry which is preliminary data.</text>
</comment>
<dbReference type="STRING" id="1229276.DI53_2058"/>
<accession>A0A0B8T483</accession>
<reference evidence="1 2" key="2">
    <citation type="journal article" date="2015" name="PLoS ONE">
        <title>Whole-Genome Optical Mapping and Finished Genome Sequence of Sphingobacterium deserti sp. nov., a New Species Isolated from the Western Desert of China.</title>
        <authorList>
            <person name="Teng C."/>
            <person name="Zhou Z."/>
            <person name="Molnar I."/>
            <person name="Li X."/>
            <person name="Tang R."/>
            <person name="Chen M."/>
            <person name="Wang L."/>
            <person name="Su S."/>
            <person name="Zhang W."/>
            <person name="Lin M."/>
        </authorList>
    </citation>
    <scope>NUCLEOTIDE SEQUENCE [LARGE SCALE GENOMIC DNA]</scope>
    <source>
        <strain evidence="2">ACCC05744</strain>
    </source>
</reference>
<proteinExistence type="predicted"/>
<evidence type="ECO:0000313" key="2">
    <source>
        <dbReference type="Proteomes" id="UP000031802"/>
    </source>
</evidence>
<dbReference type="Proteomes" id="UP000031802">
    <property type="component" value="Unassembled WGS sequence"/>
</dbReference>